<sequence length="562" mass="61237">MATPLSARTQLDFDRSFPGTVSSPVLTRSSTVPTNLGGQRTDRSRLAPEDAFYAISPPRRIPPVAAAAVGRDSSSPVLRHRRRNGGANGTGTGHRTRKRRRSWKKLLWVDRAYPDNYTDQATFLEQLQRNPCLQPYDFWPLVADTTIIVQHVCSVIIFIVAFVAIIQERVTHVSLVSYSSGLTFLGWLVWERWVADAEDREEEQIAAGNPPPTTTLARGGSRRRTGSIRRRATLLQEARAIPTGLGITTTKENLNAVSDRLQESSSMNHHPHHPLRISANGNGAPPTVTSSSSATHLSSYSSSTTRPSSIPTQRNYTTTTLNTKTNGSATTNGTTTTTTTWHPASPRNRTSTIPGSPIPTPASPTAGASYHQVGPHLLHPPRPVPILKSLTRSTSSDSIWAMCFFLLTINILFFDYSGDVSGANFPASLSTNAALMASTMLASRLPSTGQVFSLTVLSIEVFGLFPVFRRYARHRPWRYHVLQTALLVLVAGAGVGFVLGDPASPAPRAARNCLLGMLMGAVVAALAMGGCSWWLIGLQKYKNEINGPWDAARPVIISRRRY</sequence>
<evidence type="ECO:0000313" key="10">
    <source>
        <dbReference type="EMBL" id="PKS12119.1"/>
    </source>
</evidence>
<feature type="transmembrane region" description="Helical" evidence="9">
    <location>
        <begin position="450"/>
        <end position="468"/>
    </location>
</feature>
<dbReference type="InParanoid" id="A0A2N3NI38"/>
<keyword evidence="5 9" id="KW-0812">Transmembrane</keyword>
<dbReference type="PANTHER" id="PTHR12982:SF0">
    <property type="entry name" value="PHOSPHATIDYLINOSITOL N-ACETYLGLUCOSAMINYLTRANSFERASE SUBUNIT C"/>
    <property type="match status" value="1"/>
</dbReference>
<dbReference type="Proteomes" id="UP000233524">
    <property type="component" value="Unassembled WGS sequence"/>
</dbReference>
<feature type="region of interest" description="Disordered" evidence="8">
    <location>
        <begin position="201"/>
        <end position="227"/>
    </location>
</feature>
<evidence type="ECO:0000313" key="11">
    <source>
        <dbReference type="Proteomes" id="UP000233524"/>
    </source>
</evidence>
<dbReference type="STRING" id="41688.A0A2N3NI38"/>
<feature type="compositionally biased region" description="Polar residues" evidence="8">
    <location>
        <begin position="19"/>
        <end position="38"/>
    </location>
</feature>
<reference evidence="10 11" key="1">
    <citation type="journal article" date="2017" name="G3 (Bethesda)">
        <title>First Draft Genome Sequence of the Pathogenic Fungus Lomentospora prolificans (Formerly Scedosporium prolificans).</title>
        <authorList>
            <person name="Luo R."/>
            <person name="Zimin A."/>
            <person name="Workman R."/>
            <person name="Fan Y."/>
            <person name="Pertea G."/>
            <person name="Grossman N."/>
            <person name="Wear M.P."/>
            <person name="Jia B."/>
            <person name="Miller H."/>
            <person name="Casadevall A."/>
            <person name="Timp W."/>
            <person name="Zhang S.X."/>
            <person name="Salzberg S.L."/>
        </authorList>
    </citation>
    <scope>NUCLEOTIDE SEQUENCE [LARGE SCALE GENOMIC DNA]</scope>
    <source>
        <strain evidence="10 11">JHH-5317</strain>
    </source>
</reference>
<dbReference type="GO" id="GO:0006506">
    <property type="term" value="P:GPI anchor biosynthetic process"/>
    <property type="evidence" value="ECO:0007669"/>
    <property type="project" value="UniProtKB-UniPathway"/>
</dbReference>
<name>A0A2N3NI38_9PEZI</name>
<feature type="region of interest" description="Disordered" evidence="8">
    <location>
        <begin position="1"/>
        <end position="43"/>
    </location>
</feature>
<evidence type="ECO:0000256" key="2">
    <source>
        <dbReference type="ARBA" id="ARBA00004687"/>
    </source>
</evidence>
<dbReference type="InterPro" id="IPR009450">
    <property type="entry name" value="Plno_GlcNAc_GPI2"/>
</dbReference>
<comment type="caution">
    <text evidence="10">The sequence shown here is derived from an EMBL/GenBank/DDBJ whole genome shotgun (WGS) entry which is preliminary data.</text>
</comment>
<feature type="transmembrane region" description="Helical" evidence="9">
    <location>
        <begin position="147"/>
        <end position="166"/>
    </location>
</feature>
<protein>
    <recommendedName>
        <fullName evidence="12">GPI2-domain-containing protein</fullName>
    </recommendedName>
</protein>
<comment type="subcellular location">
    <subcellularLocation>
        <location evidence="1">Membrane</location>
        <topology evidence="1">Multi-pass membrane protein</topology>
    </subcellularLocation>
</comment>
<comment type="similarity">
    <text evidence="3">Belongs to the PIGC family.</text>
</comment>
<feature type="region of interest" description="Disordered" evidence="8">
    <location>
        <begin position="261"/>
        <end position="357"/>
    </location>
</feature>
<evidence type="ECO:0000256" key="5">
    <source>
        <dbReference type="ARBA" id="ARBA00022692"/>
    </source>
</evidence>
<proteinExistence type="inferred from homology"/>
<comment type="pathway">
    <text evidence="2">Glycolipid biosynthesis; glycosylphosphatidylinositol-anchor biosynthesis.</text>
</comment>
<evidence type="ECO:0000256" key="8">
    <source>
        <dbReference type="SAM" id="MobiDB-lite"/>
    </source>
</evidence>
<keyword evidence="6 9" id="KW-1133">Transmembrane helix</keyword>
<dbReference type="Pfam" id="PF06432">
    <property type="entry name" value="GPI2"/>
    <property type="match status" value="2"/>
</dbReference>
<keyword evidence="11" id="KW-1185">Reference proteome</keyword>
<feature type="transmembrane region" description="Helical" evidence="9">
    <location>
        <begin position="480"/>
        <end position="499"/>
    </location>
</feature>
<keyword evidence="7 9" id="KW-0472">Membrane</keyword>
<evidence type="ECO:0000256" key="6">
    <source>
        <dbReference type="ARBA" id="ARBA00022989"/>
    </source>
</evidence>
<dbReference type="VEuPathDB" id="FungiDB:jhhlp_001417"/>
<dbReference type="PANTHER" id="PTHR12982">
    <property type="entry name" value="PHOSPHATIDYLINOSITOL GLYCAN, CLASS C"/>
    <property type="match status" value="1"/>
</dbReference>
<dbReference type="AlphaFoldDB" id="A0A2N3NI38"/>
<feature type="compositionally biased region" description="Low complexity" evidence="8">
    <location>
        <begin position="290"/>
        <end position="340"/>
    </location>
</feature>
<dbReference type="GO" id="GO:0000506">
    <property type="term" value="C:glycosylphosphatidylinositol-N-acetylglucosaminyltransferase (GPI-GnT) complex"/>
    <property type="evidence" value="ECO:0007669"/>
    <property type="project" value="TreeGrafter"/>
</dbReference>
<evidence type="ECO:0000256" key="4">
    <source>
        <dbReference type="ARBA" id="ARBA00022502"/>
    </source>
</evidence>
<dbReference type="OrthoDB" id="196709at2759"/>
<feature type="transmembrane region" description="Helical" evidence="9">
    <location>
        <begin position="514"/>
        <end position="536"/>
    </location>
</feature>
<evidence type="ECO:0008006" key="12">
    <source>
        <dbReference type="Google" id="ProtNLM"/>
    </source>
</evidence>
<accession>A0A2N3NI38</accession>
<evidence type="ECO:0000256" key="9">
    <source>
        <dbReference type="SAM" id="Phobius"/>
    </source>
</evidence>
<feature type="transmembrane region" description="Helical" evidence="9">
    <location>
        <begin position="398"/>
        <end position="416"/>
    </location>
</feature>
<evidence type="ECO:0000256" key="1">
    <source>
        <dbReference type="ARBA" id="ARBA00004141"/>
    </source>
</evidence>
<evidence type="ECO:0000256" key="3">
    <source>
        <dbReference type="ARBA" id="ARBA00008321"/>
    </source>
</evidence>
<feature type="region of interest" description="Disordered" evidence="8">
    <location>
        <begin position="69"/>
        <end position="97"/>
    </location>
</feature>
<gene>
    <name evidence="10" type="ORF">jhhlp_001417</name>
</gene>
<evidence type="ECO:0000256" key="7">
    <source>
        <dbReference type="ARBA" id="ARBA00023136"/>
    </source>
</evidence>
<organism evidence="10 11">
    <name type="scientific">Lomentospora prolificans</name>
    <dbReference type="NCBI Taxonomy" id="41688"/>
    <lineage>
        <taxon>Eukaryota</taxon>
        <taxon>Fungi</taxon>
        <taxon>Dikarya</taxon>
        <taxon>Ascomycota</taxon>
        <taxon>Pezizomycotina</taxon>
        <taxon>Sordariomycetes</taxon>
        <taxon>Hypocreomycetidae</taxon>
        <taxon>Microascales</taxon>
        <taxon>Microascaceae</taxon>
        <taxon>Lomentospora</taxon>
    </lineage>
</organism>
<dbReference type="EMBL" id="NLAX01000004">
    <property type="protein sequence ID" value="PKS12119.1"/>
    <property type="molecule type" value="Genomic_DNA"/>
</dbReference>
<dbReference type="UniPathway" id="UPA00196"/>
<keyword evidence="4" id="KW-0337">GPI-anchor biosynthesis</keyword>